<evidence type="ECO:0000259" key="8">
    <source>
        <dbReference type="PROSITE" id="PS50045"/>
    </source>
</evidence>
<sequence>MPERAVQRILVVSPNAEVRQTLREIFEQDGRDVLTAAASAGVEEMISRAEVDLVLCDQQLPDESAYALLEALRAHHPGVRTALLAAPGMSAAASPAFERGATDYLAQPVVAAEAITMLRRADHTPRAHPSASLTSGENESPSFRGMYGTTESMRSVFRMISRVGRTGVTVLVTGESGTGKELVARALHDESTRRNKPFVALNCSALPSELVESELFGHMRGAFTGAVKDRGGLFEAAHGGTLFLDEIGDLGPLAQAKVLRAVESGEVMRVGGTKSTHVDVRVIAATNRPLDEMVMDGRFREDLLYRLKVISLALPPLRERTSDIPLLAGHFLHLFAERHHLPLRALGDDARETLMQYDWPGNVRELRNVLEGALVMCDGAEISACDLPAGLSASSAPRVSLSTAFLEANADLPFVEARERALREFDRAFLSAALARNGGNIARTARALGLHRQSLQKLLARRDLRNGENAHETVVPPVPLRTGHTTAREHPKVR</sequence>
<keyword evidence="4" id="KW-0238">DNA-binding</keyword>
<dbReference type="PANTHER" id="PTHR32071">
    <property type="entry name" value="TRANSCRIPTIONAL REGULATORY PROTEIN"/>
    <property type="match status" value="1"/>
</dbReference>
<proteinExistence type="predicted"/>
<dbReference type="AlphaFoldDB" id="A0A145Q690"/>
<feature type="domain" description="Response regulatory" evidence="9">
    <location>
        <begin position="8"/>
        <end position="122"/>
    </location>
</feature>
<dbReference type="CDD" id="cd00009">
    <property type="entry name" value="AAA"/>
    <property type="match status" value="1"/>
</dbReference>
<dbReference type="InterPro" id="IPR002078">
    <property type="entry name" value="Sigma_54_int"/>
</dbReference>
<evidence type="ECO:0000256" key="4">
    <source>
        <dbReference type="ARBA" id="ARBA00023125"/>
    </source>
</evidence>
<dbReference type="InterPro" id="IPR011006">
    <property type="entry name" value="CheY-like_superfamily"/>
</dbReference>
<organism evidence="10 11">
    <name type="scientific">Gemmatimonas phototrophica</name>
    <dbReference type="NCBI Taxonomy" id="1379270"/>
    <lineage>
        <taxon>Bacteria</taxon>
        <taxon>Pseudomonadati</taxon>
        <taxon>Gemmatimonadota</taxon>
        <taxon>Gemmatimonadia</taxon>
        <taxon>Gemmatimonadales</taxon>
        <taxon>Gemmatimonadaceae</taxon>
        <taxon>Gemmatimonas</taxon>
    </lineage>
</organism>
<dbReference type="SUPFAM" id="SSF52540">
    <property type="entry name" value="P-loop containing nucleoside triphosphate hydrolases"/>
    <property type="match status" value="1"/>
</dbReference>
<keyword evidence="11" id="KW-1185">Reference proteome</keyword>
<dbReference type="PROSITE" id="PS00675">
    <property type="entry name" value="SIGMA54_INTERACT_1"/>
    <property type="match status" value="1"/>
</dbReference>
<protein>
    <recommendedName>
        <fullName evidence="12">Fis family transcriptional regulator</fullName>
    </recommendedName>
</protein>
<name>A0A145Q690_9BACT</name>
<dbReference type="InterPro" id="IPR025944">
    <property type="entry name" value="Sigma_54_int_dom_CS"/>
</dbReference>
<dbReference type="KEGG" id="gph:GEMMAAP_19760"/>
<dbReference type="PANTHER" id="PTHR32071:SF117">
    <property type="entry name" value="PTS-DEPENDENT DIHYDROXYACETONE KINASE OPERON REGULATORY PROTEIN-RELATED"/>
    <property type="match status" value="1"/>
</dbReference>
<dbReference type="PROSITE" id="PS50045">
    <property type="entry name" value="SIGMA54_INTERACT_4"/>
    <property type="match status" value="1"/>
</dbReference>
<dbReference type="InterPro" id="IPR027417">
    <property type="entry name" value="P-loop_NTPase"/>
</dbReference>
<evidence type="ECO:0000256" key="1">
    <source>
        <dbReference type="ARBA" id="ARBA00022741"/>
    </source>
</evidence>
<dbReference type="PRINTS" id="PR01590">
    <property type="entry name" value="HTHFIS"/>
</dbReference>
<accession>A0A145Q690</accession>
<dbReference type="SUPFAM" id="SSF52172">
    <property type="entry name" value="CheY-like"/>
    <property type="match status" value="1"/>
</dbReference>
<dbReference type="GO" id="GO:0006355">
    <property type="term" value="P:regulation of DNA-templated transcription"/>
    <property type="evidence" value="ECO:0007669"/>
    <property type="project" value="InterPro"/>
</dbReference>
<dbReference type="EMBL" id="CP011454">
    <property type="protein sequence ID" value="AMW07051.1"/>
    <property type="molecule type" value="Genomic_DNA"/>
</dbReference>
<keyword evidence="2" id="KW-0067">ATP-binding</keyword>
<feature type="region of interest" description="Disordered" evidence="7">
    <location>
        <begin position="467"/>
        <end position="494"/>
    </location>
</feature>
<dbReference type="InterPro" id="IPR025943">
    <property type="entry name" value="Sigma_54_int_dom_ATP-bd_2"/>
</dbReference>
<keyword evidence="5" id="KW-0804">Transcription</keyword>
<dbReference type="InterPro" id="IPR001789">
    <property type="entry name" value="Sig_transdc_resp-reg_receiver"/>
</dbReference>
<dbReference type="GO" id="GO:0000160">
    <property type="term" value="P:phosphorelay signal transduction system"/>
    <property type="evidence" value="ECO:0007669"/>
    <property type="project" value="InterPro"/>
</dbReference>
<reference evidence="10 11" key="2">
    <citation type="journal article" date="2016" name="Environ. Microbiol. Rep.">
        <title>Metagenomic evidence for the presence of phototrophic Gemmatimonadetes bacteria in diverse environments.</title>
        <authorList>
            <person name="Zeng Y."/>
            <person name="Baumbach J."/>
            <person name="Barbosa E.G."/>
            <person name="Azevedo V."/>
            <person name="Zhang C."/>
            <person name="Koblizek M."/>
        </authorList>
    </citation>
    <scope>NUCLEOTIDE SEQUENCE [LARGE SCALE GENOMIC DNA]</scope>
    <source>
        <strain evidence="10 11">AP64</strain>
    </source>
</reference>
<feature type="region of interest" description="Disordered" evidence="7">
    <location>
        <begin position="122"/>
        <end position="143"/>
    </location>
</feature>
<keyword evidence="3" id="KW-0805">Transcription regulation</keyword>
<dbReference type="STRING" id="1379270.GEMMAAP_19760"/>
<dbReference type="Pfam" id="PF25601">
    <property type="entry name" value="AAA_lid_14"/>
    <property type="match status" value="1"/>
</dbReference>
<dbReference type="Pfam" id="PF00072">
    <property type="entry name" value="Response_reg"/>
    <property type="match status" value="1"/>
</dbReference>
<dbReference type="Gene3D" id="3.40.50.300">
    <property type="entry name" value="P-loop containing nucleotide triphosphate hydrolases"/>
    <property type="match status" value="1"/>
</dbReference>
<dbReference type="SMART" id="SM00382">
    <property type="entry name" value="AAA"/>
    <property type="match status" value="1"/>
</dbReference>
<dbReference type="InterPro" id="IPR003593">
    <property type="entry name" value="AAA+_ATPase"/>
</dbReference>
<dbReference type="PROSITE" id="PS50110">
    <property type="entry name" value="RESPONSE_REGULATORY"/>
    <property type="match status" value="1"/>
</dbReference>
<dbReference type="InterPro" id="IPR009057">
    <property type="entry name" value="Homeodomain-like_sf"/>
</dbReference>
<dbReference type="Proteomes" id="UP000076404">
    <property type="component" value="Chromosome"/>
</dbReference>
<dbReference type="InterPro" id="IPR025662">
    <property type="entry name" value="Sigma_54_int_dom_ATP-bd_1"/>
</dbReference>
<gene>
    <name evidence="10" type="ORF">GEMMAAP_19760</name>
</gene>
<evidence type="ECO:0000256" key="7">
    <source>
        <dbReference type="SAM" id="MobiDB-lite"/>
    </source>
</evidence>
<feature type="compositionally biased region" description="Polar residues" evidence="7">
    <location>
        <begin position="131"/>
        <end position="141"/>
    </location>
</feature>
<dbReference type="Pfam" id="PF02954">
    <property type="entry name" value="HTH_8"/>
    <property type="match status" value="1"/>
</dbReference>
<dbReference type="InterPro" id="IPR058031">
    <property type="entry name" value="AAA_lid_NorR"/>
</dbReference>
<evidence type="ECO:0000313" key="11">
    <source>
        <dbReference type="Proteomes" id="UP000076404"/>
    </source>
</evidence>
<evidence type="ECO:0008006" key="12">
    <source>
        <dbReference type="Google" id="ProtNLM"/>
    </source>
</evidence>
<dbReference type="Gene3D" id="3.40.50.2300">
    <property type="match status" value="1"/>
</dbReference>
<evidence type="ECO:0000256" key="2">
    <source>
        <dbReference type="ARBA" id="ARBA00022840"/>
    </source>
</evidence>
<dbReference type="Gene3D" id="1.10.8.60">
    <property type="match status" value="1"/>
</dbReference>
<evidence type="ECO:0000256" key="3">
    <source>
        <dbReference type="ARBA" id="ARBA00023015"/>
    </source>
</evidence>
<dbReference type="Gene3D" id="1.10.10.60">
    <property type="entry name" value="Homeodomain-like"/>
    <property type="match status" value="1"/>
</dbReference>
<dbReference type="PROSITE" id="PS00676">
    <property type="entry name" value="SIGMA54_INTERACT_2"/>
    <property type="match status" value="1"/>
</dbReference>
<dbReference type="GO" id="GO:0005524">
    <property type="term" value="F:ATP binding"/>
    <property type="evidence" value="ECO:0007669"/>
    <property type="project" value="UniProtKB-KW"/>
</dbReference>
<dbReference type="CDD" id="cd00156">
    <property type="entry name" value="REC"/>
    <property type="match status" value="1"/>
</dbReference>
<reference evidence="10 11" key="1">
    <citation type="journal article" date="2014" name="Proc. Natl. Acad. Sci. U.S.A.">
        <title>Functional type 2 photosynthetic reaction centers found in the rare bacterial phylum Gemmatimonadetes.</title>
        <authorList>
            <person name="Zeng Y."/>
            <person name="Feng F."/>
            <person name="Medova H."/>
            <person name="Dean J."/>
            <person name="Koblizek M."/>
        </authorList>
    </citation>
    <scope>NUCLEOTIDE SEQUENCE [LARGE SCALE GENOMIC DNA]</scope>
    <source>
        <strain evidence="10 11">AP64</strain>
    </source>
</reference>
<feature type="domain" description="Sigma-54 factor interaction" evidence="8">
    <location>
        <begin position="146"/>
        <end position="375"/>
    </location>
</feature>
<dbReference type="GO" id="GO:0043565">
    <property type="term" value="F:sequence-specific DNA binding"/>
    <property type="evidence" value="ECO:0007669"/>
    <property type="project" value="InterPro"/>
</dbReference>
<dbReference type="eggNOG" id="COG2204">
    <property type="taxonomic scope" value="Bacteria"/>
</dbReference>
<evidence type="ECO:0000259" key="9">
    <source>
        <dbReference type="PROSITE" id="PS50110"/>
    </source>
</evidence>
<evidence type="ECO:0000256" key="5">
    <source>
        <dbReference type="ARBA" id="ARBA00023163"/>
    </source>
</evidence>
<dbReference type="PROSITE" id="PS00688">
    <property type="entry name" value="SIGMA54_INTERACT_3"/>
    <property type="match status" value="1"/>
</dbReference>
<feature type="modified residue" description="4-aspartylphosphate" evidence="6">
    <location>
        <position position="57"/>
    </location>
</feature>
<dbReference type="SMART" id="SM00448">
    <property type="entry name" value="REC"/>
    <property type="match status" value="1"/>
</dbReference>
<evidence type="ECO:0000256" key="6">
    <source>
        <dbReference type="PROSITE-ProRule" id="PRU00169"/>
    </source>
</evidence>
<evidence type="ECO:0000313" key="10">
    <source>
        <dbReference type="EMBL" id="AMW07051.1"/>
    </source>
</evidence>
<dbReference type="SUPFAM" id="SSF46689">
    <property type="entry name" value="Homeodomain-like"/>
    <property type="match status" value="1"/>
</dbReference>
<keyword evidence="1" id="KW-0547">Nucleotide-binding</keyword>
<dbReference type="Pfam" id="PF00158">
    <property type="entry name" value="Sigma54_activat"/>
    <property type="match status" value="1"/>
</dbReference>
<keyword evidence="6" id="KW-0597">Phosphoprotein</keyword>
<dbReference type="FunFam" id="3.40.50.300:FF:000006">
    <property type="entry name" value="DNA-binding transcriptional regulator NtrC"/>
    <property type="match status" value="1"/>
</dbReference>
<dbReference type="InterPro" id="IPR002197">
    <property type="entry name" value="HTH_Fis"/>
</dbReference>